<reference evidence="2" key="1">
    <citation type="submission" date="2020-05" db="EMBL/GenBank/DDBJ databases">
        <title>Genomics and ecology of novel Flavobacterium phages from the Baltic Sea.</title>
        <authorList>
            <person name="Hoetzinger M."/>
            <person name="Nilsson E."/>
            <person name="Holmfeldt K."/>
        </authorList>
    </citation>
    <scope>NUCLEOTIDE SEQUENCE [LARGE SCALE GENOMIC DNA]</scope>
</reference>
<evidence type="ECO:0000313" key="1">
    <source>
        <dbReference type="EMBL" id="QMP84869.1"/>
    </source>
</evidence>
<gene>
    <name evidence="1" type="ORF">elemo141A_phanotate69</name>
</gene>
<sequence>MIVLHPNLEQYNALNGYKNKTSELLFVKDGSDRWIVGVEVLNDTNFSEIHDQLEELERIEYTPYAD</sequence>
<evidence type="ECO:0000313" key="2">
    <source>
        <dbReference type="Proteomes" id="UP000681409"/>
    </source>
</evidence>
<protein>
    <submittedName>
        <fullName evidence="1">Uncharacterized protein</fullName>
    </submittedName>
</protein>
<name>A0A7D7IYC7_9CAUD</name>
<proteinExistence type="predicted"/>
<accession>A0A7D7IYC7</accession>
<dbReference type="Proteomes" id="UP000681409">
    <property type="component" value="Segment"/>
</dbReference>
<organism evidence="1 2">
    <name type="scientific">Flavobacterium phage vB_FspP_elemoC_14-1A</name>
    <dbReference type="NCBI Taxonomy" id="2743803"/>
    <lineage>
        <taxon>Viruses</taxon>
        <taxon>Duplodnaviria</taxon>
        <taxon>Heunggongvirae</taxon>
        <taxon>Uroviricota</taxon>
        <taxon>Caudoviricetes</taxon>
        <taxon>Elemovirus</taxon>
        <taxon>Elemovirus elemoC</taxon>
    </lineage>
</organism>
<keyword evidence="2" id="KW-1185">Reference proteome</keyword>
<dbReference type="EMBL" id="MT497067">
    <property type="protein sequence ID" value="QMP84869.1"/>
    <property type="molecule type" value="Genomic_DNA"/>
</dbReference>